<name>I3SW25_LOTJA</name>
<proteinExistence type="evidence at transcript level"/>
<protein>
    <submittedName>
        <fullName evidence="1">Uncharacterized protein</fullName>
    </submittedName>
</protein>
<evidence type="ECO:0000313" key="1">
    <source>
        <dbReference type="EMBL" id="AFK44467.1"/>
    </source>
</evidence>
<reference evidence="1" key="1">
    <citation type="submission" date="2012-05" db="EMBL/GenBank/DDBJ databases">
        <authorList>
            <person name="Krishnakumar V."/>
            <person name="Cheung F."/>
            <person name="Xiao Y."/>
            <person name="Chan A."/>
            <person name="Moskal W.A."/>
            <person name="Town C.D."/>
        </authorList>
    </citation>
    <scope>NUCLEOTIDE SEQUENCE</scope>
</reference>
<dbReference type="AlphaFoldDB" id="I3SW25"/>
<organism evidence="1">
    <name type="scientific">Lotus japonicus</name>
    <name type="common">Lotus corniculatus var. japonicus</name>
    <dbReference type="NCBI Taxonomy" id="34305"/>
    <lineage>
        <taxon>Eukaryota</taxon>
        <taxon>Viridiplantae</taxon>
        <taxon>Streptophyta</taxon>
        <taxon>Embryophyta</taxon>
        <taxon>Tracheophyta</taxon>
        <taxon>Spermatophyta</taxon>
        <taxon>Magnoliopsida</taxon>
        <taxon>eudicotyledons</taxon>
        <taxon>Gunneridae</taxon>
        <taxon>Pentapetalae</taxon>
        <taxon>rosids</taxon>
        <taxon>fabids</taxon>
        <taxon>Fabales</taxon>
        <taxon>Fabaceae</taxon>
        <taxon>Papilionoideae</taxon>
        <taxon>50 kb inversion clade</taxon>
        <taxon>NPAAA clade</taxon>
        <taxon>Hologalegina</taxon>
        <taxon>robinioid clade</taxon>
        <taxon>Loteae</taxon>
        <taxon>Lotus</taxon>
    </lineage>
</organism>
<dbReference type="EMBL" id="BT144673">
    <property type="protein sequence ID" value="AFK44467.1"/>
    <property type="molecule type" value="mRNA"/>
</dbReference>
<sequence length="44" mass="5017">MLRNCGPNITDPFGLLLEFSSNTIFESKLESNLRACSHSWMRVT</sequence>
<accession>I3SW25</accession>